<proteinExistence type="predicted"/>
<feature type="chain" id="PRO_5002660377" evidence="1">
    <location>
        <begin position="20"/>
        <end position="340"/>
    </location>
</feature>
<organism evidence="2 3">
    <name type="scientific">Pseudooceanicola batsensis (strain ATCC BAA-863 / DSM 15984 / KCTC 12145 / HTCC2597)</name>
    <name type="common">Oceanicola batsensis</name>
    <dbReference type="NCBI Taxonomy" id="252305"/>
    <lineage>
        <taxon>Bacteria</taxon>
        <taxon>Pseudomonadati</taxon>
        <taxon>Pseudomonadota</taxon>
        <taxon>Alphaproteobacteria</taxon>
        <taxon>Rhodobacterales</taxon>
        <taxon>Paracoccaceae</taxon>
        <taxon>Pseudooceanicola</taxon>
    </lineage>
</organism>
<evidence type="ECO:0000313" key="3">
    <source>
        <dbReference type="Proteomes" id="UP000004318"/>
    </source>
</evidence>
<dbReference type="STRING" id="252305.OB2597_12191"/>
<dbReference type="eggNOG" id="ENOG502ZH0U">
    <property type="taxonomic scope" value="Bacteria"/>
</dbReference>
<protein>
    <submittedName>
        <fullName evidence="2">Translocase</fullName>
    </submittedName>
</protein>
<gene>
    <name evidence="2" type="ORF">OB2597_12191</name>
</gene>
<reference evidence="2 3" key="1">
    <citation type="journal article" date="2010" name="J. Bacteriol.">
        <title>Genome sequences of Oceanicola granulosus HTCC2516(T) and Oceanicola batsensis HTCC2597(TDelta).</title>
        <authorList>
            <person name="Thrash J.C."/>
            <person name="Cho J.C."/>
            <person name="Vergin K.L."/>
            <person name="Giovannoni S.J."/>
        </authorList>
    </citation>
    <scope>NUCLEOTIDE SEQUENCE [LARGE SCALE GENOMIC DNA]</scope>
    <source>
        <strain evidence="3">ATCC BAA-863 / DSM 15984 / KCTC 12145 / HTCC2597</strain>
    </source>
</reference>
<dbReference type="OrthoDB" id="7956241at2"/>
<evidence type="ECO:0000256" key="1">
    <source>
        <dbReference type="SAM" id="SignalP"/>
    </source>
</evidence>
<dbReference type="RefSeq" id="WP_009806657.1">
    <property type="nucleotide sequence ID" value="NZ_CH724131.1"/>
</dbReference>
<feature type="signal peptide" evidence="1">
    <location>
        <begin position="1"/>
        <end position="19"/>
    </location>
</feature>
<sequence length="340" mass="35171">MFKISRIAIMGGTVALAGAAGLYMQSGAGPEPAADQIAMVRVPDTTLPQEAESPAALDARPVRLVSISLTSADLSGALPDDADLPETPVLAAASSDDLMDMPGAALSEPGMTDECALDLSGDSRAAAMVALRLTAPCQPNARVTLVHGRMSFTASTDAEGILEVEVPALEEEALFVARTGDGNAAALEMRVDSLAFYDRAVVQWHGGRTGVAVHAREFGAEYDTAGHVWAGAPREAAVAARGEGGFLVRLGDAEAAEASMADVYTFPTGTTTASGEVALTVEVEVTETNCDRDLMAEVIQVSGGREPQVSTLDVVLPACDAVGDYLLLKNLVDDLKIAAR</sequence>
<dbReference type="Proteomes" id="UP000004318">
    <property type="component" value="Unassembled WGS sequence"/>
</dbReference>
<keyword evidence="3" id="KW-1185">Reference proteome</keyword>
<dbReference type="HOGENOM" id="CLU_052957_0_0_5"/>
<comment type="caution">
    <text evidence="2">The sequence shown here is derived from an EMBL/GenBank/DDBJ whole genome shotgun (WGS) entry which is preliminary data.</text>
</comment>
<dbReference type="EMBL" id="AAMO01000003">
    <property type="protein sequence ID" value="EAQ04004.1"/>
    <property type="molecule type" value="Genomic_DNA"/>
</dbReference>
<evidence type="ECO:0000313" key="2">
    <source>
        <dbReference type="EMBL" id="EAQ04004.1"/>
    </source>
</evidence>
<keyword evidence="1" id="KW-0732">Signal</keyword>
<name>A3TWK8_PSEBH</name>
<dbReference type="AlphaFoldDB" id="A3TWK8"/>
<accession>A3TWK8</accession>